<protein>
    <recommendedName>
        <fullName evidence="1">Xylose isomerase-like TIM barrel domain-containing protein</fullName>
    </recommendedName>
</protein>
<comment type="caution">
    <text evidence="2">The sequence shown here is derived from an EMBL/GenBank/DDBJ whole genome shotgun (WGS) entry which is preliminary data.</text>
</comment>
<reference evidence="2" key="2">
    <citation type="submission" date="2020-09" db="EMBL/GenBank/DDBJ databases">
        <authorList>
            <person name="Sun Q."/>
            <person name="Kim S."/>
        </authorList>
    </citation>
    <scope>NUCLEOTIDE SEQUENCE</scope>
    <source>
        <strain evidence="2">KCTC 12113</strain>
    </source>
</reference>
<accession>A0A918J642</accession>
<reference evidence="2" key="1">
    <citation type="journal article" date="2014" name="Int. J. Syst. Evol. Microbiol.">
        <title>Complete genome sequence of Corynebacterium casei LMG S-19264T (=DSM 44701T), isolated from a smear-ripened cheese.</title>
        <authorList>
            <consortium name="US DOE Joint Genome Institute (JGI-PGF)"/>
            <person name="Walter F."/>
            <person name="Albersmeier A."/>
            <person name="Kalinowski J."/>
            <person name="Ruckert C."/>
        </authorList>
    </citation>
    <scope>NUCLEOTIDE SEQUENCE</scope>
    <source>
        <strain evidence="2">KCTC 12113</strain>
    </source>
</reference>
<dbReference type="EMBL" id="BMWP01000040">
    <property type="protein sequence ID" value="GGW49458.1"/>
    <property type="molecule type" value="Genomic_DNA"/>
</dbReference>
<dbReference type="InterPro" id="IPR013022">
    <property type="entry name" value="Xyl_isomerase-like_TIM-brl"/>
</dbReference>
<dbReference type="RefSeq" id="WP_026814695.1">
    <property type="nucleotide sequence ID" value="NZ_BMWP01000040.1"/>
</dbReference>
<sequence length="293" mass="34007">MRSLPSLFLIIFGAIFLSHGQEKLLFFQTDWGNQISIDEFCERAKSSGYDGIETWFPWDVKKQEELKSALKKHDLLVIFLHGTNKGLPFKQGLKKFKEELNTILEWKTILVNCHTASDFYSKKQNSDIINAANRLSVEHNVPVYHETHRGRFSYSLPETNLYLSSIPELKLTLDISHWMVVHESLLEGKDHLLKTVKNRSNHIHASVGHAEGPQVNDPKAPEWERAMERHLEIWEEVIKKGWEKHQGVFTVTTEFGPADYMPTLPYTKAPLSDQWRANVFIMESLKERLKLNK</sequence>
<dbReference type="AlphaFoldDB" id="A0A918J642"/>
<evidence type="ECO:0000313" key="2">
    <source>
        <dbReference type="EMBL" id="GGW49458.1"/>
    </source>
</evidence>
<keyword evidence="3" id="KW-1185">Reference proteome</keyword>
<dbReference type="Pfam" id="PF01261">
    <property type="entry name" value="AP_endonuc_2"/>
    <property type="match status" value="1"/>
</dbReference>
<evidence type="ECO:0000259" key="1">
    <source>
        <dbReference type="Pfam" id="PF01261"/>
    </source>
</evidence>
<dbReference type="SUPFAM" id="SSF51658">
    <property type="entry name" value="Xylose isomerase-like"/>
    <property type="match status" value="1"/>
</dbReference>
<dbReference type="Gene3D" id="3.20.20.150">
    <property type="entry name" value="Divalent-metal-dependent TIM barrel enzymes"/>
    <property type="match status" value="1"/>
</dbReference>
<gene>
    <name evidence="2" type="ORF">GCM10007383_36700</name>
</gene>
<evidence type="ECO:0000313" key="3">
    <source>
        <dbReference type="Proteomes" id="UP000634668"/>
    </source>
</evidence>
<dbReference type="InterPro" id="IPR036237">
    <property type="entry name" value="Xyl_isomerase-like_sf"/>
</dbReference>
<organism evidence="2 3">
    <name type="scientific">Arenibacter certesii</name>
    <dbReference type="NCBI Taxonomy" id="228955"/>
    <lineage>
        <taxon>Bacteria</taxon>
        <taxon>Pseudomonadati</taxon>
        <taxon>Bacteroidota</taxon>
        <taxon>Flavobacteriia</taxon>
        <taxon>Flavobacteriales</taxon>
        <taxon>Flavobacteriaceae</taxon>
        <taxon>Arenibacter</taxon>
    </lineage>
</organism>
<feature type="domain" description="Xylose isomerase-like TIM barrel" evidence="1">
    <location>
        <begin position="42"/>
        <end position="206"/>
    </location>
</feature>
<name>A0A918J642_9FLAO</name>
<proteinExistence type="predicted"/>
<dbReference type="Proteomes" id="UP000634668">
    <property type="component" value="Unassembled WGS sequence"/>
</dbReference>